<evidence type="ECO:0000313" key="3">
    <source>
        <dbReference type="Proteomes" id="UP000008022"/>
    </source>
</evidence>
<evidence type="ECO:0008006" key="4">
    <source>
        <dbReference type="Google" id="ProtNLM"/>
    </source>
</evidence>
<sequence>MTTTMNLALRSSLAVLASGAVGTSGSDADNGVGSGAWDLGSDDKDMDLALGSSSMAMSASGVPRLRWR</sequence>
<name>A0A0E0QDT4_ORYRU</name>
<reference evidence="2" key="2">
    <citation type="submission" date="2015-06" db="UniProtKB">
        <authorList>
            <consortium name="EnsemblPlants"/>
        </authorList>
    </citation>
    <scope>IDENTIFICATION</scope>
</reference>
<protein>
    <recommendedName>
        <fullName evidence="4">Secreted protein</fullName>
    </recommendedName>
</protein>
<feature type="signal peptide" evidence="1">
    <location>
        <begin position="1"/>
        <end position="28"/>
    </location>
</feature>
<dbReference type="Proteomes" id="UP000008022">
    <property type="component" value="Unassembled WGS sequence"/>
</dbReference>
<reference evidence="3" key="1">
    <citation type="submission" date="2013-06" db="EMBL/GenBank/DDBJ databases">
        <authorList>
            <person name="Zhao Q."/>
        </authorList>
    </citation>
    <scope>NUCLEOTIDE SEQUENCE</scope>
    <source>
        <strain evidence="3">cv. W1943</strain>
    </source>
</reference>
<accession>A0A0E0QDT4</accession>
<keyword evidence="1" id="KW-0732">Signal</keyword>
<keyword evidence="3" id="KW-1185">Reference proteome</keyword>
<dbReference type="Gramene" id="ORUFI08G01700.1">
    <property type="protein sequence ID" value="ORUFI08G01700.1"/>
    <property type="gene ID" value="ORUFI08G01700"/>
</dbReference>
<dbReference type="HOGENOM" id="CLU_2798472_0_0_1"/>
<organism evidence="2 3">
    <name type="scientific">Oryza rufipogon</name>
    <name type="common">Brownbeard rice</name>
    <name type="synonym">Asian wild rice</name>
    <dbReference type="NCBI Taxonomy" id="4529"/>
    <lineage>
        <taxon>Eukaryota</taxon>
        <taxon>Viridiplantae</taxon>
        <taxon>Streptophyta</taxon>
        <taxon>Embryophyta</taxon>
        <taxon>Tracheophyta</taxon>
        <taxon>Spermatophyta</taxon>
        <taxon>Magnoliopsida</taxon>
        <taxon>Liliopsida</taxon>
        <taxon>Poales</taxon>
        <taxon>Poaceae</taxon>
        <taxon>BOP clade</taxon>
        <taxon>Oryzoideae</taxon>
        <taxon>Oryzeae</taxon>
        <taxon>Oryzinae</taxon>
        <taxon>Oryza</taxon>
    </lineage>
</organism>
<evidence type="ECO:0000256" key="1">
    <source>
        <dbReference type="SAM" id="SignalP"/>
    </source>
</evidence>
<feature type="chain" id="PRO_5002371288" description="Secreted protein" evidence="1">
    <location>
        <begin position="29"/>
        <end position="68"/>
    </location>
</feature>
<dbReference type="EnsemblPlants" id="ORUFI08G01700.1">
    <property type="protein sequence ID" value="ORUFI08G01700.1"/>
    <property type="gene ID" value="ORUFI08G01700"/>
</dbReference>
<evidence type="ECO:0000313" key="2">
    <source>
        <dbReference type="EnsemblPlants" id="ORUFI08G01700.1"/>
    </source>
</evidence>
<dbReference type="AlphaFoldDB" id="A0A0E0QDT4"/>
<proteinExistence type="predicted"/>